<proteinExistence type="predicted"/>
<dbReference type="RefSeq" id="WP_318651345.1">
    <property type="nucleotide sequence ID" value="NZ_CP137852.1"/>
</dbReference>
<accession>A0ABZ0PP11</accession>
<reference evidence="1 2" key="1">
    <citation type="submission" date="2023-11" db="EMBL/GenBank/DDBJ databases">
        <title>Arctic aerobic anoxygenic photoheterotroph Sediminicoccus rosea KRV36 adapts its photosynthesis to long days of polar summer.</title>
        <authorList>
            <person name="Tomasch J."/>
            <person name="Kopejtka K."/>
            <person name="Bily T."/>
            <person name="Gardiner A.T."/>
            <person name="Gardian Z."/>
            <person name="Shivaramu S."/>
            <person name="Koblizek M."/>
            <person name="Engelhardt F."/>
            <person name="Kaftan D."/>
        </authorList>
    </citation>
    <scope>NUCLEOTIDE SEQUENCE [LARGE SCALE GENOMIC DNA]</scope>
    <source>
        <strain evidence="1 2">R-30</strain>
    </source>
</reference>
<sequence>MKRRLFLLAPLLGACTELTTPRPPEPPLDLAGRVTANPTMAILDAAAADFAEGGARLLNRPAATALAVARLEWIGGEFRLGRRLARLPDSYMFATRRAVAEGREALGILPDATPEAAVSALVIASRALTRGDAGAIEVALASSIFVLPGARPVISRLTEPGAFPDAMLAITALRDEVARQVAELQVDHRMMVEGQIFGNSTTGLGPGTGY</sequence>
<dbReference type="Proteomes" id="UP001305521">
    <property type="component" value="Chromosome"/>
</dbReference>
<name>A0ABZ0PP11_9PROT</name>
<gene>
    <name evidence="1" type="ORF">R9Z33_11015</name>
</gene>
<evidence type="ECO:0000313" key="2">
    <source>
        <dbReference type="Proteomes" id="UP001305521"/>
    </source>
</evidence>
<organism evidence="1 2">
    <name type="scientific">Sediminicoccus rosea</name>
    <dbReference type="NCBI Taxonomy" id="1225128"/>
    <lineage>
        <taxon>Bacteria</taxon>
        <taxon>Pseudomonadati</taxon>
        <taxon>Pseudomonadota</taxon>
        <taxon>Alphaproteobacteria</taxon>
        <taxon>Acetobacterales</taxon>
        <taxon>Roseomonadaceae</taxon>
        <taxon>Sediminicoccus</taxon>
    </lineage>
</organism>
<keyword evidence="2" id="KW-1185">Reference proteome</keyword>
<dbReference type="EMBL" id="CP137852">
    <property type="protein sequence ID" value="WPB87392.1"/>
    <property type="molecule type" value="Genomic_DNA"/>
</dbReference>
<dbReference type="PROSITE" id="PS51257">
    <property type="entry name" value="PROKAR_LIPOPROTEIN"/>
    <property type="match status" value="1"/>
</dbReference>
<evidence type="ECO:0000313" key="1">
    <source>
        <dbReference type="EMBL" id="WPB87392.1"/>
    </source>
</evidence>
<protein>
    <submittedName>
        <fullName evidence="1">Uncharacterized protein</fullName>
    </submittedName>
</protein>